<sequence>MNEHHSSSKALILTDDPGQQETLATLVEDDYDVLIASNSEEGFNLFSQYATELVMLITALPVLKKTGLDLLTRAKQRNPALRLIVLVQEGSPPAGQAILYLDPPFTATHLQARLQAAQELPDASLTLTEVVQLYGLSRAKVALTVTRTTASGAKERGNLYIEDGMLTNAICGTKRGRDALHHLLQGPPGTLLTRYGIVAKHKEIEQPWETLLAEAEPPVEVQHPAEPSSESAATATAHSQARSTATPSLTPDALQPILEELRDQSDELDHALILDPQGTLIAALPTSDQAQIEALQRIVPNIMTFYQDVRQVLDIGPLAETLILSGDEKLLLLYPLADAGTLSVVTVKEHQGMVRWNCKEALEKIYELMQT</sequence>
<evidence type="ECO:0000256" key="1">
    <source>
        <dbReference type="PROSITE-ProRule" id="PRU00169"/>
    </source>
</evidence>
<gene>
    <name evidence="4" type="ORF">GF339_20930</name>
</gene>
<dbReference type="InterPro" id="IPR001789">
    <property type="entry name" value="Sig_transdc_resp-reg_receiver"/>
</dbReference>
<evidence type="ECO:0000313" key="5">
    <source>
        <dbReference type="Proteomes" id="UP000649604"/>
    </source>
</evidence>
<dbReference type="SUPFAM" id="SSF52172">
    <property type="entry name" value="CheY-like"/>
    <property type="match status" value="1"/>
</dbReference>
<dbReference type="Gene3D" id="3.40.50.2300">
    <property type="match status" value="1"/>
</dbReference>
<evidence type="ECO:0000256" key="2">
    <source>
        <dbReference type="SAM" id="MobiDB-lite"/>
    </source>
</evidence>
<comment type="caution">
    <text evidence="4">The sequence shown here is derived from an EMBL/GenBank/DDBJ whole genome shotgun (WGS) entry which is preliminary data.</text>
</comment>
<comment type="caution">
    <text evidence="1">Lacks conserved residue(s) required for the propagation of feature annotation.</text>
</comment>
<protein>
    <recommendedName>
        <fullName evidence="3">Response regulatory domain-containing protein</fullName>
    </recommendedName>
</protein>
<dbReference type="EMBL" id="WJJP01000681">
    <property type="protein sequence ID" value="MBD3327064.1"/>
    <property type="molecule type" value="Genomic_DNA"/>
</dbReference>
<organism evidence="4 5">
    <name type="scientific">candidate division KSB3 bacterium</name>
    <dbReference type="NCBI Taxonomy" id="2044937"/>
    <lineage>
        <taxon>Bacteria</taxon>
        <taxon>candidate division KSB3</taxon>
    </lineage>
</organism>
<dbReference type="AlphaFoldDB" id="A0A9D5JZH0"/>
<evidence type="ECO:0000313" key="4">
    <source>
        <dbReference type="EMBL" id="MBD3327064.1"/>
    </source>
</evidence>
<feature type="compositionally biased region" description="Low complexity" evidence="2">
    <location>
        <begin position="222"/>
        <end position="246"/>
    </location>
</feature>
<dbReference type="SUPFAM" id="SSF103196">
    <property type="entry name" value="Roadblock/LC7 domain"/>
    <property type="match status" value="1"/>
</dbReference>
<dbReference type="InterPro" id="IPR011006">
    <property type="entry name" value="CheY-like_superfamily"/>
</dbReference>
<evidence type="ECO:0000259" key="3">
    <source>
        <dbReference type="PROSITE" id="PS50110"/>
    </source>
</evidence>
<dbReference type="Proteomes" id="UP000649604">
    <property type="component" value="Unassembled WGS sequence"/>
</dbReference>
<dbReference type="PROSITE" id="PS50110">
    <property type="entry name" value="RESPONSE_REGULATORY"/>
    <property type="match status" value="1"/>
</dbReference>
<proteinExistence type="predicted"/>
<feature type="domain" description="Response regulatory" evidence="3">
    <location>
        <begin position="9"/>
        <end position="118"/>
    </location>
</feature>
<dbReference type="Gene3D" id="3.30.450.30">
    <property type="entry name" value="Dynein light chain 2a, cytoplasmic"/>
    <property type="match status" value="1"/>
</dbReference>
<feature type="region of interest" description="Disordered" evidence="2">
    <location>
        <begin position="218"/>
        <end position="251"/>
    </location>
</feature>
<accession>A0A9D5JZH0</accession>
<dbReference type="CDD" id="cd18773">
    <property type="entry name" value="PDC1_HK_sensor"/>
    <property type="match status" value="1"/>
</dbReference>
<dbReference type="CDD" id="cd00156">
    <property type="entry name" value="REC"/>
    <property type="match status" value="1"/>
</dbReference>
<reference evidence="4" key="1">
    <citation type="submission" date="2019-11" db="EMBL/GenBank/DDBJ databases">
        <title>Microbial mats filling the niche in hypersaline microbial mats.</title>
        <authorList>
            <person name="Wong H.L."/>
            <person name="Macleod F.I."/>
            <person name="White R.A. III"/>
            <person name="Burns B.P."/>
        </authorList>
    </citation>
    <scope>NUCLEOTIDE SEQUENCE</scope>
    <source>
        <strain evidence="4">Rbin_158</strain>
    </source>
</reference>
<dbReference type="GO" id="GO:0000160">
    <property type="term" value="P:phosphorelay signal transduction system"/>
    <property type="evidence" value="ECO:0007669"/>
    <property type="project" value="InterPro"/>
</dbReference>
<name>A0A9D5JZH0_9BACT</name>